<keyword evidence="5 8" id="KW-0547">Nucleotide-binding</keyword>
<keyword evidence="10" id="KW-0934">Plastid</keyword>
<evidence type="ECO:0000256" key="2">
    <source>
        <dbReference type="ARBA" id="ARBA00022571"/>
    </source>
</evidence>
<reference evidence="10" key="2">
    <citation type="submission" date="2019-04" db="EMBL/GenBank/DDBJ databases">
        <authorList>
            <person name="Pasella M."/>
        </authorList>
    </citation>
    <scope>NUCLEOTIDE SEQUENCE</scope>
    <source>
        <strain evidence="10">PD2949_7</strain>
    </source>
</reference>
<dbReference type="CDD" id="cd04250">
    <property type="entry name" value="AAK_NAGK-C"/>
    <property type="match status" value="1"/>
</dbReference>
<sequence>MLFKNSDRIKVLNEIIPLISDYSGSIFVVKYGGAAMTDNSFVNGFVQDILLLYNLGIKIVIVHGGGPLINDWLNKLNIVPKFNNGLRVTDRKTMEVVEMVLCGKVNKYLVALFNRNSPIAVGLSGKDASLIIGEPIFSCSENFVAEVKQINSEVLDILLSNNYIPVIASTACNIKGDTYNINADIAAGSIASSLKAQKLFLLTDTPGIMYDVLDDSSIINNISCTQIDLLKEKDIIKGGMIPKVNSCVSALYNGVRSAYIINGKLQHSLLYELFTDYKTGTKIDL</sequence>
<dbReference type="PANTHER" id="PTHR23342">
    <property type="entry name" value="N-ACETYLGLUTAMATE SYNTHASE"/>
    <property type="match status" value="1"/>
</dbReference>
<dbReference type="InterPro" id="IPR041727">
    <property type="entry name" value="NAGK-C"/>
</dbReference>
<dbReference type="SUPFAM" id="SSF53633">
    <property type="entry name" value="Carbamate kinase-like"/>
    <property type="match status" value="1"/>
</dbReference>
<protein>
    <recommendedName>
        <fullName evidence="8">Acetylglutamate kinase</fullName>
        <ecNumber evidence="8">2.7.2.8</ecNumber>
    </recommendedName>
    <alternativeName>
        <fullName evidence="8">N-acetyl-L-glutamate 5-phosphotransferase</fullName>
    </alternativeName>
    <alternativeName>
        <fullName evidence="8">NAG kinase</fullName>
        <shortName evidence="8">NAGK</shortName>
    </alternativeName>
</protein>
<keyword evidence="6 8" id="KW-0418">Kinase</keyword>
<dbReference type="InterPro" id="IPR004662">
    <property type="entry name" value="AcgluKinase_fam"/>
</dbReference>
<evidence type="ECO:0000259" key="9">
    <source>
        <dbReference type="Pfam" id="PF00696"/>
    </source>
</evidence>
<organism evidence="10">
    <name type="scientific">Ptilothamnion sphaericum</name>
    <dbReference type="NCBI Taxonomy" id="1498216"/>
    <lineage>
        <taxon>Eukaryota</taxon>
        <taxon>Rhodophyta</taxon>
        <taxon>Florideophyceae</taxon>
        <taxon>Rhodymeniophycidae</taxon>
        <taxon>Ceramiales</taxon>
        <taxon>Wrangeliaceae</taxon>
        <taxon>Ptilothamnion</taxon>
    </lineage>
</organism>
<keyword evidence="3 8" id="KW-0028">Amino-acid biosynthesis</keyword>
<name>A0A4D6X036_9FLOR</name>
<gene>
    <name evidence="8 10" type="primary">argB</name>
</gene>
<feature type="binding site" evidence="8">
    <location>
        <begin position="65"/>
        <end position="66"/>
    </location>
    <ligand>
        <name>substrate</name>
    </ligand>
</feature>
<feature type="binding site" evidence="8">
    <location>
        <position position="180"/>
    </location>
    <ligand>
        <name>substrate</name>
    </ligand>
</feature>
<comment type="similarity">
    <text evidence="8">Belongs to the acetylglutamate kinase family. ArgB subfamily.</text>
</comment>
<feature type="site" description="Transition state stabilizer" evidence="8">
    <location>
        <position position="30"/>
    </location>
</feature>
<dbReference type="PRINTS" id="PR00474">
    <property type="entry name" value="GLU5KINASE"/>
</dbReference>
<dbReference type="InterPro" id="IPR036393">
    <property type="entry name" value="AceGlu_kinase-like_sf"/>
</dbReference>
<evidence type="ECO:0000256" key="6">
    <source>
        <dbReference type="ARBA" id="ARBA00022777"/>
    </source>
</evidence>
<reference evidence="10" key="1">
    <citation type="journal article" date="2019" name="Mol. Phylogenet. Evol.">
        <title>Morphological evolution and classification of the red algal order Ceramiales inferred using plastid phylogenomics.</title>
        <authorList>
            <person name="Diaz-Tapia P."/>
            <person name="Pasella M.M."/>
            <person name="Verbruggen H."/>
            <person name="Maggs C.A."/>
        </authorList>
    </citation>
    <scope>NUCLEOTIDE SEQUENCE</scope>
    <source>
        <strain evidence="10">PD2949_7</strain>
    </source>
</reference>
<evidence type="ECO:0000256" key="1">
    <source>
        <dbReference type="ARBA" id="ARBA00004828"/>
    </source>
</evidence>
<dbReference type="GO" id="GO:0003991">
    <property type="term" value="F:acetylglutamate kinase activity"/>
    <property type="evidence" value="ECO:0007669"/>
    <property type="project" value="UniProtKB-UniRule"/>
</dbReference>
<comment type="catalytic activity">
    <reaction evidence="8">
        <text>N-acetyl-L-glutamate + ATP = N-acetyl-L-glutamyl 5-phosphate + ADP</text>
        <dbReference type="Rhea" id="RHEA:14629"/>
        <dbReference type="ChEBI" id="CHEBI:30616"/>
        <dbReference type="ChEBI" id="CHEBI:44337"/>
        <dbReference type="ChEBI" id="CHEBI:57936"/>
        <dbReference type="ChEBI" id="CHEBI:456216"/>
        <dbReference type="EC" id="2.7.2.8"/>
    </reaction>
</comment>
<evidence type="ECO:0000313" key="10">
    <source>
        <dbReference type="EMBL" id="QCI08411.1"/>
    </source>
</evidence>
<dbReference type="InterPro" id="IPR001057">
    <property type="entry name" value="Glu/AcGlu_kinase"/>
</dbReference>
<keyword evidence="2 8" id="KW-0055">Arginine biosynthesis</keyword>
<proteinExistence type="inferred from homology"/>
<dbReference type="InterPro" id="IPR001048">
    <property type="entry name" value="Asp/Glu/Uridylate_kinase"/>
</dbReference>
<dbReference type="PIRSF" id="PIRSF000728">
    <property type="entry name" value="NAGK"/>
    <property type="match status" value="1"/>
</dbReference>
<dbReference type="Pfam" id="PF00696">
    <property type="entry name" value="AA_kinase"/>
    <property type="match status" value="1"/>
</dbReference>
<dbReference type="GO" id="GO:0005737">
    <property type="term" value="C:cytoplasm"/>
    <property type="evidence" value="ECO:0007669"/>
    <property type="project" value="InterPro"/>
</dbReference>
<dbReference type="InterPro" id="IPR037528">
    <property type="entry name" value="ArgB"/>
</dbReference>
<evidence type="ECO:0000256" key="8">
    <source>
        <dbReference type="HAMAP-Rule" id="MF_00082"/>
    </source>
</evidence>
<comment type="function">
    <text evidence="8">Catalyzes the ATP-dependent phosphorylation of N-acetyl-L-glutamate.</text>
</comment>
<dbReference type="GO" id="GO:0005524">
    <property type="term" value="F:ATP binding"/>
    <property type="evidence" value="ECO:0007669"/>
    <property type="project" value="UniProtKB-UniRule"/>
</dbReference>
<dbReference type="AlphaFoldDB" id="A0A4D6X036"/>
<evidence type="ECO:0000256" key="4">
    <source>
        <dbReference type="ARBA" id="ARBA00022679"/>
    </source>
</evidence>
<feature type="binding site" evidence="8">
    <location>
        <position position="87"/>
    </location>
    <ligand>
        <name>substrate</name>
    </ligand>
</feature>
<evidence type="ECO:0000256" key="7">
    <source>
        <dbReference type="ARBA" id="ARBA00022840"/>
    </source>
</evidence>
<dbReference type="FunFam" id="3.40.1160.10:FF:000004">
    <property type="entry name" value="Acetylglutamate kinase"/>
    <property type="match status" value="1"/>
</dbReference>
<evidence type="ECO:0000256" key="5">
    <source>
        <dbReference type="ARBA" id="ARBA00022741"/>
    </source>
</evidence>
<accession>A0A4D6X036</accession>
<dbReference type="UniPathway" id="UPA00068">
    <property type="reaction ID" value="UER00107"/>
</dbReference>
<geneLocation type="plastid" evidence="10"/>
<keyword evidence="4 8" id="KW-0808">Transferase</keyword>
<dbReference type="EMBL" id="MK814733">
    <property type="protein sequence ID" value="QCI08411.1"/>
    <property type="molecule type" value="Genomic_DNA"/>
</dbReference>
<dbReference type="Gene3D" id="3.40.1160.10">
    <property type="entry name" value="Acetylglutamate kinase-like"/>
    <property type="match status" value="1"/>
</dbReference>
<evidence type="ECO:0000256" key="3">
    <source>
        <dbReference type="ARBA" id="ARBA00022605"/>
    </source>
</evidence>
<dbReference type="PANTHER" id="PTHR23342:SF0">
    <property type="entry name" value="N-ACETYLGLUTAMATE SYNTHASE, MITOCHONDRIAL"/>
    <property type="match status" value="1"/>
</dbReference>
<dbReference type="NCBIfam" id="TIGR00761">
    <property type="entry name" value="argB"/>
    <property type="match status" value="1"/>
</dbReference>
<dbReference type="EC" id="2.7.2.8" evidence="8"/>
<keyword evidence="7 8" id="KW-0067">ATP-binding</keyword>
<feature type="domain" description="Aspartate/glutamate/uridylate kinase" evidence="9">
    <location>
        <begin position="26"/>
        <end position="262"/>
    </location>
</feature>
<dbReference type="HAMAP" id="MF_00082">
    <property type="entry name" value="ArgB"/>
    <property type="match status" value="1"/>
</dbReference>
<comment type="pathway">
    <text evidence="1 8">Amino-acid biosynthesis; L-arginine biosynthesis; N(2)-acetyl-L-ornithine from L-glutamate: step 2/4.</text>
</comment>
<dbReference type="GO" id="GO:0042450">
    <property type="term" value="P:L-arginine biosynthetic process via ornithine"/>
    <property type="evidence" value="ECO:0007669"/>
    <property type="project" value="UniProtKB-UniRule"/>
</dbReference>
<feature type="site" description="Transition state stabilizer" evidence="8">
    <location>
        <position position="243"/>
    </location>
</feature>